<keyword evidence="8 9" id="KW-0862">Zinc</keyword>
<dbReference type="GO" id="GO:0008270">
    <property type="term" value="F:zinc ion binding"/>
    <property type="evidence" value="ECO:0007669"/>
    <property type="project" value="UniProtKB-UniRule"/>
</dbReference>
<evidence type="ECO:0000313" key="10">
    <source>
        <dbReference type="EMBL" id="NMM93245.1"/>
    </source>
</evidence>
<evidence type="ECO:0000256" key="7">
    <source>
        <dbReference type="ARBA" id="ARBA00022801"/>
    </source>
</evidence>
<dbReference type="PANTHER" id="PTHR46986">
    <property type="entry name" value="ENDORIBONUCLEASE YBEY, CHLOROPLASTIC"/>
    <property type="match status" value="1"/>
</dbReference>
<comment type="cofactor">
    <cofactor evidence="9">
        <name>Zn(2+)</name>
        <dbReference type="ChEBI" id="CHEBI:29105"/>
    </cofactor>
    <text evidence="9">Binds 1 zinc ion.</text>
</comment>
<keyword evidence="7 9" id="KW-0378">Hydrolase</keyword>
<dbReference type="GO" id="GO:0004222">
    <property type="term" value="F:metalloendopeptidase activity"/>
    <property type="evidence" value="ECO:0007669"/>
    <property type="project" value="InterPro"/>
</dbReference>
<dbReference type="GO" id="GO:0006364">
    <property type="term" value="P:rRNA processing"/>
    <property type="evidence" value="ECO:0007669"/>
    <property type="project" value="UniProtKB-UniRule"/>
</dbReference>
<dbReference type="GO" id="GO:0005737">
    <property type="term" value="C:cytoplasm"/>
    <property type="evidence" value="ECO:0007669"/>
    <property type="project" value="UniProtKB-SubCell"/>
</dbReference>
<keyword evidence="4 9" id="KW-0540">Nuclease</keyword>
<evidence type="ECO:0000256" key="6">
    <source>
        <dbReference type="ARBA" id="ARBA00022759"/>
    </source>
</evidence>
<evidence type="ECO:0000256" key="5">
    <source>
        <dbReference type="ARBA" id="ARBA00022723"/>
    </source>
</evidence>
<comment type="caution">
    <text evidence="10">The sequence shown here is derived from an EMBL/GenBank/DDBJ whole genome shotgun (WGS) entry which is preliminary data.</text>
</comment>
<comment type="similarity">
    <text evidence="1 9">Belongs to the endoribonuclease YbeY family.</text>
</comment>
<dbReference type="InterPro" id="IPR020549">
    <property type="entry name" value="YbeY_CS"/>
</dbReference>
<protein>
    <recommendedName>
        <fullName evidence="9">Endoribonuclease YbeY</fullName>
        <ecNumber evidence="9">3.1.-.-</ecNumber>
    </recommendedName>
</protein>
<dbReference type="Proteomes" id="UP000532194">
    <property type="component" value="Unassembled WGS sequence"/>
</dbReference>
<sequence>MSVDVTNETAWTIDPKIFSDLGIWVLDQMRVSTQSDLTIMFVDPEPIAELHMRWMNLEGPTDVMSFPMDELRPGDGKTVMEGVLGDLVICPWVAAQQAASAGHGIMQEMMLLTIHGILHLLGYDHVTPEQERQMFGLQRQLLLTFFAVRHDTGYEASLPAGTPDALAIYDAAHGAGRDLDSQHKDQ</sequence>
<name>A0A7Y0EMY5_9BIFI</name>
<evidence type="ECO:0000313" key="11">
    <source>
        <dbReference type="Proteomes" id="UP000532194"/>
    </source>
</evidence>
<keyword evidence="3 9" id="KW-0698">rRNA processing</keyword>
<evidence type="ECO:0000256" key="2">
    <source>
        <dbReference type="ARBA" id="ARBA00022517"/>
    </source>
</evidence>
<dbReference type="GO" id="GO:0004521">
    <property type="term" value="F:RNA endonuclease activity"/>
    <property type="evidence" value="ECO:0007669"/>
    <property type="project" value="UniProtKB-UniRule"/>
</dbReference>
<accession>A0A7Y0EMY5</accession>
<reference evidence="10 11" key="1">
    <citation type="submission" date="2020-02" db="EMBL/GenBank/DDBJ databases">
        <title>Characterization of phylogenetic diversity of novel bifidobacterial species isolated in Czech ZOOs.</title>
        <authorList>
            <person name="Lugli G.A."/>
            <person name="Vera N.B."/>
            <person name="Ventura M."/>
        </authorList>
    </citation>
    <scope>NUCLEOTIDE SEQUENCE [LARGE SCALE GENOMIC DNA]</scope>
    <source>
        <strain evidence="10 11">DSM 109957</strain>
    </source>
</reference>
<evidence type="ECO:0000256" key="4">
    <source>
        <dbReference type="ARBA" id="ARBA00022722"/>
    </source>
</evidence>
<feature type="binding site" evidence="9">
    <location>
        <position position="115"/>
    </location>
    <ligand>
        <name>Zn(2+)</name>
        <dbReference type="ChEBI" id="CHEBI:29105"/>
        <note>catalytic</note>
    </ligand>
</feature>
<dbReference type="PROSITE" id="PS01306">
    <property type="entry name" value="UPF0054"/>
    <property type="match status" value="1"/>
</dbReference>
<organism evidence="10 11">
    <name type="scientific">Bifidobacterium oedipodis</name>
    <dbReference type="NCBI Taxonomy" id="2675322"/>
    <lineage>
        <taxon>Bacteria</taxon>
        <taxon>Bacillati</taxon>
        <taxon>Actinomycetota</taxon>
        <taxon>Actinomycetes</taxon>
        <taxon>Bifidobacteriales</taxon>
        <taxon>Bifidobacteriaceae</taxon>
        <taxon>Bifidobacterium</taxon>
    </lineage>
</organism>
<gene>
    <name evidence="9" type="primary">ybeY</name>
    <name evidence="10" type="ORF">G1C95_0430</name>
</gene>
<comment type="subcellular location">
    <subcellularLocation>
        <location evidence="9">Cytoplasm</location>
    </subcellularLocation>
</comment>
<dbReference type="PANTHER" id="PTHR46986:SF1">
    <property type="entry name" value="ENDORIBONUCLEASE YBEY, CHLOROPLASTIC"/>
    <property type="match status" value="1"/>
</dbReference>
<dbReference type="EMBL" id="JAAIII010000001">
    <property type="protein sequence ID" value="NMM93245.1"/>
    <property type="molecule type" value="Genomic_DNA"/>
</dbReference>
<dbReference type="HAMAP" id="MF_00009">
    <property type="entry name" value="Endoribonucl_YbeY"/>
    <property type="match status" value="1"/>
</dbReference>
<dbReference type="InterPro" id="IPR023091">
    <property type="entry name" value="MetalPrtase_cat_dom_sf_prd"/>
</dbReference>
<feature type="binding site" evidence="9">
    <location>
        <position position="119"/>
    </location>
    <ligand>
        <name>Zn(2+)</name>
        <dbReference type="ChEBI" id="CHEBI:29105"/>
        <note>catalytic</note>
    </ligand>
</feature>
<dbReference type="EC" id="3.1.-.-" evidence="9"/>
<dbReference type="SUPFAM" id="SSF55486">
    <property type="entry name" value="Metalloproteases ('zincins'), catalytic domain"/>
    <property type="match status" value="1"/>
</dbReference>
<dbReference type="AlphaFoldDB" id="A0A7Y0EMY5"/>
<keyword evidence="6 9" id="KW-0255">Endonuclease</keyword>
<keyword evidence="9" id="KW-0963">Cytoplasm</keyword>
<evidence type="ECO:0000256" key="9">
    <source>
        <dbReference type="HAMAP-Rule" id="MF_00009"/>
    </source>
</evidence>
<comment type="function">
    <text evidence="9">Single strand-specific metallo-endoribonuclease involved in late-stage 70S ribosome quality control and in maturation of the 3' terminus of the 16S rRNA.</text>
</comment>
<proteinExistence type="inferred from homology"/>
<dbReference type="Pfam" id="PF02130">
    <property type="entry name" value="YbeY"/>
    <property type="match status" value="1"/>
</dbReference>
<evidence type="ECO:0000256" key="3">
    <source>
        <dbReference type="ARBA" id="ARBA00022552"/>
    </source>
</evidence>
<evidence type="ECO:0000256" key="1">
    <source>
        <dbReference type="ARBA" id="ARBA00010875"/>
    </source>
</evidence>
<dbReference type="Gene3D" id="3.40.390.30">
    <property type="entry name" value="Metalloproteases ('zincins'), catalytic domain"/>
    <property type="match status" value="1"/>
</dbReference>
<evidence type="ECO:0000256" key="8">
    <source>
        <dbReference type="ARBA" id="ARBA00022833"/>
    </source>
</evidence>
<keyword evidence="5 9" id="KW-0479">Metal-binding</keyword>
<keyword evidence="2 9" id="KW-0690">Ribosome biogenesis</keyword>
<dbReference type="InterPro" id="IPR002036">
    <property type="entry name" value="YbeY"/>
</dbReference>
<feature type="binding site" evidence="9">
    <location>
        <position position="125"/>
    </location>
    <ligand>
        <name>Zn(2+)</name>
        <dbReference type="ChEBI" id="CHEBI:29105"/>
        <note>catalytic</note>
    </ligand>
</feature>
<dbReference type="NCBIfam" id="TIGR00043">
    <property type="entry name" value="rRNA maturation RNase YbeY"/>
    <property type="match status" value="1"/>
</dbReference>
<dbReference type="RefSeq" id="WP_169171277.1">
    <property type="nucleotide sequence ID" value="NZ_JAAIII010000001.1"/>
</dbReference>
<keyword evidence="11" id="KW-1185">Reference proteome</keyword>